<dbReference type="PANTHER" id="PTHR43877">
    <property type="entry name" value="AMINOALKYLPHOSPHONATE N-ACETYLTRANSFERASE-RELATED-RELATED"/>
    <property type="match status" value="1"/>
</dbReference>
<dbReference type="PROSITE" id="PS51186">
    <property type="entry name" value="GNAT"/>
    <property type="match status" value="1"/>
</dbReference>
<dbReference type="GO" id="GO:0005840">
    <property type="term" value="C:ribosome"/>
    <property type="evidence" value="ECO:0007669"/>
    <property type="project" value="UniProtKB-KW"/>
</dbReference>
<name>A0A3N2CUB4_9ACTN</name>
<protein>
    <submittedName>
        <fullName evidence="4">Ribosomal protein S18 acetylase RimI-like enzyme</fullName>
    </submittedName>
</protein>
<comment type="caution">
    <text evidence="4">The sequence shown here is derived from an EMBL/GenBank/DDBJ whole genome shotgun (WGS) entry which is preliminary data.</text>
</comment>
<dbReference type="CDD" id="cd04301">
    <property type="entry name" value="NAT_SF"/>
    <property type="match status" value="1"/>
</dbReference>
<gene>
    <name evidence="4" type="ORF">EDD33_1916</name>
</gene>
<dbReference type="EMBL" id="RKHO01000001">
    <property type="protein sequence ID" value="ROR91056.1"/>
    <property type="molecule type" value="Genomic_DNA"/>
</dbReference>
<dbReference type="SUPFAM" id="SSF55729">
    <property type="entry name" value="Acyl-CoA N-acyltransferases (Nat)"/>
    <property type="match status" value="1"/>
</dbReference>
<evidence type="ECO:0000313" key="5">
    <source>
        <dbReference type="Proteomes" id="UP000281738"/>
    </source>
</evidence>
<dbReference type="Pfam" id="PF00583">
    <property type="entry name" value="Acetyltransf_1"/>
    <property type="match status" value="1"/>
</dbReference>
<keyword evidence="1" id="KW-0808">Transferase</keyword>
<dbReference type="InterPro" id="IPR050832">
    <property type="entry name" value="Bact_Acetyltransf"/>
</dbReference>
<keyword evidence="5" id="KW-1185">Reference proteome</keyword>
<keyword evidence="2" id="KW-0012">Acyltransferase</keyword>
<organism evidence="4 5">
    <name type="scientific">Nocardioides aurantiacus</name>
    <dbReference type="NCBI Taxonomy" id="86796"/>
    <lineage>
        <taxon>Bacteria</taxon>
        <taxon>Bacillati</taxon>
        <taxon>Actinomycetota</taxon>
        <taxon>Actinomycetes</taxon>
        <taxon>Propionibacteriales</taxon>
        <taxon>Nocardioidaceae</taxon>
        <taxon>Nocardioides</taxon>
    </lineage>
</organism>
<accession>A0A3N2CUB4</accession>
<keyword evidence="4" id="KW-0689">Ribosomal protein</keyword>
<dbReference type="Gene3D" id="3.40.630.30">
    <property type="match status" value="1"/>
</dbReference>
<dbReference type="RefSeq" id="WP_211332495.1">
    <property type="nucleotide sequence ID" value="NZ_RKHO01000001.1"/>
</dbReference>
<evidence type="ECO:0000313" key="4">
    <source>
        <dbReference type="EMBL" id="ROR91056.1"/>
    </source>
</evidence>
<dbReference type="InterPro" id="IPR016181">
    <property type="entry name" value="Acyl_CoA_acyltransferase"/>
</dbReference>
<evidence type="ECO:0000256" key="2">
    <source>
        <dbReference type="ARBA" id="ARBA00023315"/>
    </source>
</evidence>
<dbReference type="Proteomes" id="UP000281738">
    <property type="component" value="Unassembled WGS sequence"/>
</dbReference>
<proteinExistence type="predicted"/>
<dbReference type="InterPro" id="IPR000182">
    <property type="entry name" value="GNAT_dom"/>
</dbReference>
<evidence type="ECO:0000256" key="1">
    <source>
        <dbReference type="ARBA" id="ARBA00022679"/>
    </source>
</evidence>
<dbReference type="PANTHER" id="PTHR43877:SF1">
    <property type="entry name" value="ACETYLTRANSFERASE"/>
    <property type="match status" value="1"/>
</dbReference>
<dbReference type="GO" id="GO:0016747">
    <property type="term" value="F:acyltransferase activity, transferring groups other than amino-acyl groups"/>
    <property type="evidence" value="ECO:0007669"/>
    <property type="project" value="InterPro"/>
</dbReference>
<reference evidence="4 5" key="1">
    <citation type="submission" date="2018-11" db="EMBL/GenBank/DDBJ databases">
        <title>Sequencing the genomes of 1000 actinobacteria strains.</title>
        <authorList>
            <person name="Klenk H.-P."/>
        </authorList>
    </citation>
    <scope>NUCLEOTIDE SEQUENCE [LARGE SCALE GENOMIC DNA]</scope>
    <source>
        <strain evidence="4 5">DSM 12652</strain>
    </source>
</reference>
<dbReference type="AlphaFoldDB" id="A0A3N2CUB4"/>
<sequence>MIRAFGWSDLSALHDLWRATGRTSLTEDELRVTLNQASSTLLVAEDGQGGIVGGVLGTFDGRRGWIHRLAVHPDHRRDGLGTALVADIERSLTSRGALRVNLLVMPANGSGLAFWQRLGYIPFPDVLCSKAMVAGETT</sequence>
<keyword evidence="4" id="KW-0687">Ribonucleoprotein</keyword>
<feature type="domain" description="N-acetyltransferase" evidence="3">
    <location>
        <begin position="1"/>
        <end position="138"/>
    </location>
</feature>
<evidence type="ECO:0000259" key="3">
    <source>
        <dbReference type="PROSITE" id="PS51186"/>
    </source>
</evidence>